<proteinExistence type="predicted"/>
<name>A0A1G2HVV7_9BACT</name>
<dbReference type="Proteomes" id="UP000178380">
    <property type="component" value="Unassembled WGS sequence"/>
</dbReference>
<evidence type="ECO:0000313" key="2">
    <source>
        <dbReference type="Proteomes" id="UP000178380"/>
    </source>
</evidence>
<gene>
    <name evidence="1" type="ORF">A3C58_02735</name>
</gene>
<dbReference type="AlphaFoldDB" id="A0A1G2HVV7"/>
<protein>
    <submittedName>
        <fullName evidence="1">Uncharacterized protein</fullName>
    </submittedName>
</protein>
<sequence>MNQLKLKSLFISYTKYKILQTKNHLVVPLLIIFVTKVAYFKTKTSKNKEAYQQGDKPTSFWEFAVKICKLQ</sequence>
<accession>A0A1G2HVV7</accession>
<organism evidence="1 2">
    <name type="scientific">Candidatus Staskawiczbacteria bacterium RIFCSPHIGHO2_02_FULL_34_10</name>
    <dbReference type="NCBI Taxonomy" id="1802205"/>
    <lineage>
        <taxon>Bacteria</taxon>
        <taxon>Candidatus Staskawicziibacteriota</taxon>
    </lineage>
</organism>
<comment type="caution">
    <text evidence="1">The sequence shown here is derived from an EMBL/GenBank/DDBJ whole genome shotgun (WGS) entry which is preliminary data.</text>
</comment>
<dbReference type="EMBL" id="MHOR01000029">
    <property type="protein sequence ID" value="OGZ66593.1"/>
    <property type="molecule type" value="Genomic_DNA"/>
</dbReference>
<evidence type="ECO:0000313" key="1">
    <source>
        <dbReference type="EMBL" id="OGZ66593.1"/>
    </source>
</evidence>
<reference evidence="1 2" key="1">
    <citation type="journal article" date="2016" name="Nat. Commun.">
        <title>Thousands of microbial genomes shed light on interconnected biogeochemical processes in an aquifer system.</title>
        <authorList>
            <person name="Anantharaman K."/>
            <person name="Brown C.T."/>
            <person name="Hug L.A."/>
            <person name="Sharon I."/>
            <person name="Castelle C.J."/>
            <person name="Probst A.J."/>
            <person name="Thomas B.C."/>
            <person name="Singh A."/>
            <person name="Wilkins M.J."/>
            <person name="Karaoz U."/>
            <person name="Brodie E.L."/>
            <person name="Williams K.H."/>
            <person name="Hubbard S.S."/>
            <person name="Banfield J.F."/>
        </authorList>
    </citation>
    <scope>NUCLEOTIDE SEQUENCE [LARGE SCALE GENOMIC DNA]</scope>
</reference>